<name>A0A835SFA2_CHLIN</name>
<dbReference type="InterPro" id="IPR036404">
    <property type="entry name" value="Jacalin-like_lectin_dom_sf"/>
</dbReference>
<organism evidence="7 8">
    <name type="scientific">Chlamydomonas incerta</name>
    <dbReference type="NCBI Taxonomy" id="51695"/>
    <lineage>
        <taxon>Eukaryota</taxon>
        <taxon>Viridiplantae</taxon>
        <taxon>Chlorophyta</taxon>
        <taxon>core chlorophytes</taxon>
        <taxon>Chlorophyceae</taxon>
        <taxon>CS clade</taxon>
        <taxon>Chlamydomonadales</taxon>
        <taxon>Chlamydomonadaceae</taxon>
        <taxon>Chlamydomonas</taxon>
    </lineage>
</organism>
<evidence type="ECO:0000259" key="6">
    <source>
        <dbReference type="PROSITE" id="PS50011"/>
    </source>
</evidence>
<feature type="compositionally biased region" description="Low complexity" evidence="3">
    <location>
        <begin position="1359"/>
        <end position="1394"/>
    </location>
</feature>
<feature type="region of interest" description="Disordered" evidence="3">
    <location>
        <begin position="1066"/>
        <end position="1136"/>
    </location>
</feature>
<dbReference type="SMART" id="SM00220">
    <property type="entry name" value="S_TKc"/>
    <property type="match status" value="1"/>
</dbReference>
<dbReference type="Gene3D" id="2.100.10.30">
    <property type="entry name" value="Jacalin-like lectin domain"/>
    <property type="match status" value="1"/>
</dbReference>
<dbReference type="EMBL" id="JAEHOC010000075">
    <property type="protein sequence ID" value="KAG2423707.1"/>
    <property type="molecule type" value="Genomic_DNA"/>
</dbReference>
<evidence type="ECO:0000256" key="4">
    <source>
        <dbReference type="SAM" id="Phobius"/>
    </source>
</evidence>
<feature type="domain" description="Protein kinase" evidence="6">
    <location>
        <begin position="1263"/>
        <end position="1637"/>
    </location>
</feature>
<evidence type="ECO:0000256" key="3">
    <source>
        <dbReference type="SAM" id="MobiDB-lite"/>
    </source>
</evidence>
<feature type="compositionally biased region" description="Basic and acidic residues" evidence="3">
    <location>
        <begin position="1090"/>
        <end position="1100"/>
    </location>
</feature>
<dbReference type="OrthoDB" id="540444at2759"/>
<dbReference type="PANTHER" id="PTHR33589">
    <property type="entry name" value="OS11G0524900 PROTEIN"/>
    <property type="match status" value="1"/>
</dbReference>
<evidence type="ECO:0000256" key="2">
    <source>
        <dbReference type="ARBA" id="ARBA00022734"/>
    </source>
</evidence>
<dbReference type="GO" id="GO:0030246">
    <property type="term" value="F:carbohydrate binding"/>
    <property type="evidence" value="ECO:0007669"/>
    <property type="project" value="UniProtKB-KW"/>
</dbReference>
<evidence type="ECO:0000256" key="5">
    <source>
        <dbReference type="SAM" id="SignalP"/>
    </source>
</evidence>
<gene>
    <name evidence="7" type="ORF">HXX76_015097</name>
</gene>
<evidence type="ECO:0000256" key="1">
    <source>
        <dbReference type="ARBA" id="ARBA00022729"/>
    </source>
</evidence>
<dbReference type="PROSITE" id="PS00108">
    <property type="entry name" value="PROTEIN_KINASE_ST"/>
    <property type="match status" value="1"/>
</dbReference>
<feature type="compositionally biased region" description="Low complexity" evidence="3">
    <location>
        <begin position="1108"/>
        <end position="1127"/>
    </location>
</feature>
<evidence type="ECO:0000313" key="8">
    <source>
        <dbReference type="Proteomes" id="UP000650467"/>
    </source>
</evidence>
<dbReference type="InterPro" id="IPR011009">
    <property type="entry name" value="Kinase-like_dom_sf"/>
</dbReference>
<feature type="chain" id="PRO_5032573390" description="Protein kinase domain-containing protein" evidence="5">
    <location>
        <begin position="29"/>
        <end position="1649"/>
    </location>
</feature>
<dbReference type="Pfam" id="PF01419">
    <property type="entry name" value="Jacalin"/>
    <property type="match status" value="1"/>
</dbReference>
<proteinExistence type="predicted"/>
<dbReference type="InterPro" id="IPR001229">
    <property type="entry name" value="Jacalin-like_lectin_dom"/>
</dbReference>
<dbReference type="GO" id="GO:0004672">
    <property type="term" value="F:protein kinase activity"/>
    <property type="evidence" value="ECO:0007669"/>
    <property type="project" value="InterPro"/>
</dbReference>
<feature type="compositionally biased region" description="Polar residues" evidence="3">
    <location>
        <begin position="1069"/>
        <end position="1088"/>
    </location>
</feature>
<dbReference type="PROSITE" id="PS50011">
    <property type="entry name" value="PROTEIN_KINASE_DOM"/>
    <property type="match status" value="1"/>
</dbReference>
<feature type="compositionally biased region" description="Low complexity" evidence="3">
    <location>
        <begin position="666"/>
        <end position="677"/>
    </location>
</feature>
<feature type="compositionally biased region" description="Low complexity" evidence="3">
    <location>
        <begin position="902"/>
        <end position="918"/>
    </location>
</feature>
<sequence length="1649" mass="169696">MFTKRSPTALRLCLTLLLLQTAVLKGEAAGPTPISFTHEGGAYIAHLTPATYVDAVTACGNSSLLPGPGTLLHVEHIAHLLVELSVTQPDVAQHLVEGIAAVTATNPSDQEWWDVWVLDRHRPCRGATYIFEAENYFMTTDVPCEWRLCFVCAEESVALAQGYTVSRPWLAQHSAAAAQPSAYRLGPAGSGLRLVQSDLALGMAVAPVTNASSFDESGAFWSSGPVYSALFRGGTHSLFSLRPLHEDDGMDGWRMVRNQSLITPQMYWGTTLGSWMEYFNTPAGGHDYVVALEGCYQKGLQVERLILFTRTGRRFHMGRGSCDTRFREEAPAEGAYLAGWSGWAINSNVWPALPPPYDFDIGFIYQMRALWAIPTGAVVSQRFWTQPTSAPVTGANGSATPAGSTSSTASGLTTNCIPGYGLCGVAPEAAGMLFVRSALAEELLPPPPSSPAAAAGGTASFQRQVGVAALAPPAAATTLYMLLPTQQMTYSAAQAYCRSSSFMGLSDWQLVEYRDALDWTTSMDTRRGAYQALAGLFFWVGVNDTYSAQAPEYACMRGVWALPRYNDRYSHMFYPSSCLVTSGVVCKASAAQNVSRLGLAAAAAANRSELWVPGPHSLLASRRLGTGPYGASCAFAIGATPPAAAQPLYSEAPFPPPPSVAGGEGSSSSSSSSSNSSTAIPQKPVAQLVSQALAAVELAVAAMTPNGTDYIEVVVGLQLTLQSANTSTAGNASTASRQAAGVGSSGGWHTLTLAPGEVVVAVSGCAGGFVERLVFHTSAGRLWSTPFGAMSVCSAAFLEQAPQGGYLVGMQGYYGSYMEQLQLVWGTPAVQMVPPPPVNGSSSGGHGDGEDSGSQSSSGLSAGAVAGIVVGSVVVGLVLVALLVATLVAWRRRQAQTGLKPAPGAVGSKSAGSSSGQGLVPGDVNSSGSESVKPNAAITAAAPAGVAMLGQQQQVQQVQQPQLPRPQAQTWLPPAAATAAAPSKAASPFAPAIMTPAASLMAGALLPMPLSATTESTMAAAATASASSGSAGGDSCIDGGNGAAVTAAAGSQPAACDVAEAMGAGTRAPTRSTSTGGAAFMHQQQQASGEHLRHGSHDRNGSGGGLLGSTSTTYDGSAAPAVAQAAQQPPPPQPQPRLSAILGALAAAQPGNAGAAGGGASDRLTFRISKLGTLQSDTAAGRAMDVVLAPPPPMLARPPPRMPSPHAKPDISAGAALGAHQVAATVHAAAAAQLAGGPDTQHVAAAADLQQRLSLRLGVDVVVDFKALLGRGSSGVVYRGTLLYPSAGVQPLEQQQQQQVAAHAAKLGSGSFSRSSSCGILGSTGGCGGKDGAAGGGVAVAVKLLTIFAERHASHTSSGAADGAAPAAVGEEAAGKAAAAEPDPEAGPDAAAAGDGAAAAADSYADPDVVQHLRMLQQEVAVLSRLDHPNVVRLLGACLDPPRPFLVQELMTVPLSRVVHGRGKDGGPLYPYDLVDVLRIARDVATALMYLHPTVLHRDLKPGNVMLDAGGTAKVLDFGLARFKYATQLPTTNVEVGTTAYMSPESFTPTAKITDRSDIYSWAVIVVEMATRRRPWEGTRNAIIGYLVAIERQRPQLPAEGDPLFPPGLRSLVERCMRQNPEERPSAAEIVKRLTLLLADAAADLAAAM</sequence>
<keyword evidence="2" id="KW-0430">Lectin</keyword>
<dbReference type="PANTHER" id="PTHR33589:SF3">
    <property type="entry name" value="ZYMOGEN GRANULE MEMBRANE PROTEIN 16-LIKE"/>
    <property type="match status" value="1"/>
</dbReference>
<feature type="region of interest" description="Disordered" evidence="3">
    <location>
        <begin position="898"/>
        <end position="932"/>
    </location>
</feature>
<dbReference type="SUPFAM" id="SSF56112">
    <property type="entry name" value="Protein kinase-like (PK-like)"/>
    <property type="match status" value="1"/>
</dbReference>
<feature type="signal peptide" evidence="5">
    <location>
        <begin position="1"/>
        <end position="28"/>
    </location>
</feature>
<dbReference type="Gene3D" id="1.10.510.10">
    <property type="entry name" value="Transferase(Phosphotransferase) domain 1"/>
    <property type="match status" value="1"/>
</dbReference>
<dbReference type="InterPro" id="IPR052321">
    <property type="entry name" value="PolyBind_ProtTraffic"/>
</dbReference>
<keyword evidence="1 5" id="KW-0732">Signal</keyword>
<dbReference type="InterPro" id="IPR008271">
    <property type="entry name" value="Ser/Thr_kinase_AS"/>
</dbReference>
<keyword evidence="4" id="KW-0472">Membrane</keyword>
<keyword evidence="8" id="KW-1185">Reference proteome</keyword>
<accession>A0A835SFA2</accession>
<evidence type="ECO:0000313" key="7">
    <source>
        <dbReference type="EMBL" id="KAG2423707.1"/>
    </source>
</evidence>
<feature type="region of interest" description="Disordered" evidence="3">
    <location>
        <begin position="648"/>
        <end position="679"/>
    </location>
</feature>
<dbReference type="InterPro" id="IPR000719">
    <property type="entry name" value="Prot_kinase_dom"/>
</dbReference>
<protein>
    <recommendedName>
        <fullName evidence="6">Protein kinase domain-containing protein</fullName>
    </recommendedName>
</protein>
<dbReference type="Proteomes" id="UP000650467">
    <property type="component" value="Unassembled WGS sequence"/>
</dbReference>
<comment type="caution">
    <text evidence="7">The sequence shown here is derived from an EMBL/GenBank/DDBJ whole genome shotgun (WGS) entry which is preliminary data.</text>
</comment>
<dbReference type="GO" id="GO:0005524">
    <property type="term" value="F:ATP binding"/>
    <property type="evidence" value="ECO:0007669"/>
    <property type="project" value="InterPro"/>
</dbReference>
<keyword evidence="4" id="KW-0812">Transmembrane</keyword>
<dbReference type="SUPFAM" id="SSF51101">
    <property type="entry name" value="Mannose-binding lectins"/>
    <property type="match status" value="1"/>
</dbReference>
<dbReference type="Pfam" id="PF00069">
    <property type="entry name" value="Pkinase"/>
    <property type="match status" value="1"/>
</dbReference>
<reference evidence="7" key="1">
    <citation type="journal article" date="2020" name="bioRxiv">
        <title>Comparative genomics of Chlamydomonas.</title>
        <authorList>
            <person name="Craig R.J."/>
            <person name="Hasan A.R."/>
            <person name="Ness R.W."/>
            <person name="Keightley P.D."/>
        </authorList>
    </citation>
    <scope>NUCLEOTIDE SEQUENCE</scope>
    <source>
        <strain evidence="7">SAG 7.73</strain>
    </source>
</reference>
<keyword evidence="4" id="KW-1133">Transmembrane helix</keyword>
<feature type="region of interest" description="Disordered" evidence="3">
    <location>
        <begin position="834"/>
        <end position="858"/>
    </location>
</feature>
<feature type="transmembrane region" description="Helical" evidence="4">
    <location>
        <begin position="864"/>
        <end position="890"/>
    </location>
</feature>
<feature type="region of interest" description="Disordered" evidence="3">
    <location>
        <begin position="1356"/>
        <end position="1394"/>
    </location>
</feature>